<feature type="region of interest" description="Disordered" evidence="1">
    <location>
        <begin position="226"/>
        <end position="348"/>
    </location>
</feature>
<keyword evidence="3" id="KW-1185">Reference proteome</keyword>
<reference evidence="2" key="1">
    <citation type="submission" date="2020-01" db="EMBL/GenBank/DDBJ databases">
        <authorList>
            <consortium name="DOE Joint Genome Institute"/>
            <person name="Haridas S."/>
            <person name="Albert R."/>
            <person name="Binder M."/>
            <person name="Bloem J."/>
            <person name="Labutti K."/>
            <person name="Salamov A."/>
            <person name="Andreopoulos B."/>
            <person name="Baker S.E."/>
            <person name="Barry K."/>
            <person name="Bills G."/>
            <person name="Bluhm B.H."/>
            <person name="Cannon C."/>
            <person name="Castanera R."/>
            <person name="Culley D.E."/>
            <person name="Daum C."/>
            <person name="Ezra D."/>
            <person name="Gonzalez J.B."/>
            <person name="Henrissat B."/>
            <person name="Kuo A."/>
            <person name="Liang C."/>
            <person name="Lipzen A."/>
            <person name="Lutzoni F."/>
            <person name="Magnuson J."/>
            <person name="Mondo S."/>
            <person name="Nolan M."/>
            <person name="Ohm R."/>
            <person name="Pangilinan J."/>
            <person name="Park H.-J."/>
            <person name="Ramirez L."/>
            <person name="Alfaro M."/>
            <person name="Sun H."/>
            <person name="Tritt A."/>
            <person name="Yoshinaga Y."/>
            <person name="Zwiers L.-H."/>
            <person name="Turgeon B.G."/>
            <person name="Goodwin S.B."/>
            <person name="Spatafora J.W."/>
            <person name="Crous P.W."/>
            <person name="Grigoriev I.V."/>
        </authorList>
    </citation>
    <scope>NUCLEOTIDE SEQUENCE</scope>
    <source>
        <strain evidence="2">IPT5</strain>
    </source>
</reference>
<accession>A0A6A7B2S2</accession>
<feature type="compositionally biased region" description="Polar residues" evidence="1">
    <location>
        <begin position="249"/>
        <end position="261"/>
    </location>
</feature>
<sequence>MNDSNSVRLPYGLSCAHQNSRFGGKGVAMPWGQQTRQPISTLKELSRLPVTMTTDTTVTPLFSCQIPSRHHTKDRQGILRHKMGFVRNVRRINMGPATRKEKRSRTPKSIPSPHISVRKKNKQRAEPQVQPIKARKTMRPRTQMGASEDMPINIVSDDDEEPELGGRVDGASISSTTSGSESSPKSDLSRFCLEGRSPISTPLSQSIDSPSGSCHSRVFALRRSDSAPSAQLPFRTGTFHPRRDVITSEGRQSTSSNASSETADKLTPSRRKYARRHRREPSSSPSPNSRVGSKTDRSIKTPPNPLLDKGETEPASRPAPRLSRSKTVPSDPYKSPPWQPSENNVSLRNTTATSNRHPVLGQGHSSAVETLQGAAELSLADIRDFDSRSKVAQLMAVAPAFSVRELYDLLKDCKGRFVPAKARVLRASVSRHSVAPQPSQDADADDIMVKIDPNDSFLEWDQDEPYELEHTMSRSNATKSRSRTHRNEYTPNPPSRPQTRSRPSTRPAVPERPRTGAATKKLRSALRPRSCLRETSSDRDFIAPDDETPEVLTDASDSSRASSSTSNGKGSDSDKDPVTYQDAMDLDIDMQPRYAFNAELLHLRKKGLGAFI</sequence>
<feature type="region of interest" description="Disordered" evidence="1">
    <location>
        <begin position="465"/>
        <end position="579"/>
    </location>
</feature>
<dbReference type="AlphaFoldDB" id="A0A6A7B2S2"/>
<feature type="region of interest" description="Disordered" evidence="1">
    <location>
        <begin position="428"/>
        <end position="448"/>
    </location>
</feature>
<dbReference type="OrthoDB" id="3798749at2759"/>
<proteinExistence type="predicted"/>
<evidence type="ECO:0000313" key="2">
    <source>
        <dbReference type="EMBL" id="KAF2848715.1"/>
    </source>
</evidence>
<evidence type="ECO:0000256" key="1">
    <source>
        <dbReference type="SAM" id="MobiDB-lite"/>
    </source>
</evidence>
<dbReference type="Proteomes" id="UP000799423">
    <property type="component" value="Unassembled WGS sequence"/>
</dbReference>
<feature type="compositionally biased region" description="Basic residues" evidence="1">
    <location>
        <begin position="268"/>
        <end position="279"/>
    </location>
</feature>
<feature type="region of interest" description="Disordered" evidence="1">
    <location>
        <begin position="91"/>
        <end position="192"/>
    </location>
</feature>
<dbReference type="EMBL" id="MU006316">
    <property type="protein sequence ID" value="KAF2848715.1"/>
    <property type="molecule type" value="Genomic_DNA"/>
</dbReference>
<feature type="compositionally biased region" description="Low complexity" evidence="1">
    <location>
        <begin position="172"/>
        <end position="186"/>
    </location>
</feature>
<evidence type="ECO:0000313" key="3">
    <source>
        <dbReference type="Proteomes" id="UP000799423"/>
    </source>
</evidence>
<feature type="compositionally biased region" description="Low complexity" evidence="1">
    <location>
        <begin position="497"/>
        <end position="507"/>
    </location>
</feature>
<gene>
    <name evidence="2" type="ORF">T440DRAFT_152220</name>
</gene>
<organism evidence="2 3">
    <name type="scientific">Plenodomus tracheiphilus IPT5</name>
    <dbReference type="NCBI Taxonomy" id="1408161"/>
    <lineage>
        <taxon>Eukaryota</taxon>
        <taxon>Fungi</taxon>
        <taxon>Dikarya</taxon>
        <taxon>Ascomycota</taxon>
        <taxon>Pezizomycotina</taxon>
        <taxon>Dothideomycetes</taxon>
        <taxon>Pleosporomycetidae</taxon>
        <taxon>Pleosporales</taxon>
        <taxon>Pleosporineae</taxon>
        <taxon>Leptosphaeriaceae</taxon>
        <taxon>Plenodomus</taxon>
    </lineage>
</organism>
<feature type="compositionally biased region" description="Basic and acidic residues" evidence="1">
    <location>
        <begin position="531"/>
        <end position="542"/>
    </location>
</feature>
<protein>
    <submittedName>
        <fullName evidence="2">Uncharacterized protein</fullName>
    </submittedName>
</protein>
<feature type="compositionally biased region" description="Low complexity" evidence="1">
    <location>
        <begin position="553"/>
        <end position="570"/>
    </location>
</feature>
<name>A0A6A7B2S2_9PLEO</name>